<evidence type="ECO:0000259" key="2">
    <source>
        <dbReference type="Pfam" id="PF05022"/>
    </source>
</evidence>
<dbReference type="PANTHER" id="PTHR23216:SF1">
    <property type="entry name" value="NUCLEOLAR AND COILED-BODY PHOSPHOPROTEIN 1"/>
    <property type="match status" value="1"/>
</dbReference>
<dbReference type="PANTHER" id="PTHR23216">
    <property type="entry name" value="NUCLEOLAR AND COILED-BODY PHOSPHOPROTEIN 1"/>
    <property type="match status" value="1"/>
</dbReference>
<accession>A0A0D2H4H9</accession>
<protein>
    <recommendedName>
        <fullName evidence="2">Srp40 C-terminal domain-containing protein</fullName>
    </recommendedName>
</protein>
<dbReference type="VEuPathDB" id="FungiDB:Z518_06200"/>
<sequence>MTAKNKGSQGSGTGPSPQLLALVLSFLTDNGLEHTKKAFTRELQRLQDKFGWSTPESVQEGVSLQMIVESWKQNGASSPDLDSESDVTSSEGESSSNAVRDEDTSSDDSSESEEEVTVSKSKRNKSKRRSLSPSSSSSDSDADDEEEDGVEEPFTKPGKQALAHEPAVKNTLKRKAESSSSESSSSDSDSDSPDDDRRAKRARIAEGAVMNDIASSEGSASDSQEESDENATTASSESEEEEEESDVDDPPVNGTKMDAESEAPSDSSGTVVGDNLEAAKSSDSEDVADEKVEPATKHTKTPAMKKKHVGAKPTPLAQLSAQAIADSHISNAYRSYGYADRAYKDLSVTRGKGFTKEKNKKKRGSYRGGAIDISGGKGFKFDD</sequence>
<feature type="compositionally biased region" description="Acidic residues" evidence="1">
    <location>
        <begin position="104"/>
        <end position="116"/>
    </location>
</feature>
<feature type="domain" description="Srp40 C-terminal" evidence="2">
    <location>
        <begin position="329"/>
        <end position="381"/>
    </location>
</feature>
<feature type="region of interest" description="Disordered" evidence="1">
    <location>
        <begin position="71"/>
        <end position="312"/>
    </location>
</feature>
<feature type="region of interest" description="Disordered" evidence="1">
    <location>
        <begin position="353"/>
        <end position="383"/>
    </location>
</feature>
<dbReference type="GO" id="GO:0005730">
    <property type="term" value="C:nucleolus"/>
    <property type="evidence" value="ECO:0007669"/>
    <property type="project" value="InterPro"/>
</dbReference>
<evidence type="ECO:0000313" key="3">
    <source>
        <dbReference type="EMBL" id="KIX05328.1"/>
    </source>
</evidence>
<keyword evidence="4" id="KW-1185">Reference proteome</keyword>
<feature type="compositionally biased region" description="Basic residues" evidence="1">
    <location>
        <begin position="120"/>
        <end position="130"/>
    </location>
</feature>
<dbReference type="AlphaFoldDB" id="A0A0D2H4H9"/>
<dbReference type="Proteomes" id="UP000053617">
    <property type="component" value="Unassembled WGS sequence"/>
</dbReference>
<dbReference type="EMBL" id="KN847478">
    <property type="protein sequence ID" value="KIX05328.1"/>
    <property type="molecule type" value="Genomic_DNA"/>
</dbReference>
<dbReference type="HOGENOM" id="CLU_037040_1_0_1"/>
<name>A0A0D2H4H9_9EURO</name>
<dbReference type="PROSITE" id="PS50896">
    <property type="entry name" value="LISH"/>
    <property type="match status" value="1"/>
</dbReference>
<gene>
    <name evidence="3" type="ORF">Z518_06200</name>
</gene>
<organism evidence="3 4">
    <name type="scientific">Rhinocladiella mackenziei CBS 650.93</name>
    <dbReference type="NCBI Taxonomy" id="1442369"/>
    <lineage>
        <taxon>Eukaryota</taxon>
        <taxon>Fungi</taxon>
        <taxon>Dikarya</taxon>
        <taxon>Ascomycota</taxon>
        <taxon>Pezizomycotina</taxon>
        <taxon>Eurotiomycetes</taxon>
        <taxon>Chaetothyriomycetidae</taxon>
        <taxon>Chaetothyriales</taxon>
        <taxon>Herpotrichiellaceae</taxon>
        <taxon>Rhinocladiella</taxon>
    </lineage>
</organism>
<dbReference type="OrthoDB" id="5599646at2759"/>
<evidence type="ECO:0000256" key="1">
    <source>
        <dbReference type="SAM" id="MobiDB-lite"/>
    </source>
</evidence>
<feature type="compositionally biased region" description="Polar residues" evidence="1">
    <location>
        <begin position="213"/>
        <end position="222"/>
    </location>
</feature>
<feature type="compositionally biased region" description="Low complexity" evidence="1">
    <location>
        <begin position="86"/>
        <end position="96"/>
    </location>
</feature>
<evidence type="ECO:0000313" key="4">
    <source>
        <dbReference type="Proteomes" id="UP000053617"/>
    </source>
</evidence>
<feature type="compositionally biased region" description="Acidic residues" evidence="1">
    <location>
        <begin position="237"/>
        <end position="249"/>
    </location>
</feature>
<dbReference type="Pfam" id="PF05022">
    <property type="entry name" value="SRP40_C"/>
    <property type="match status" value="1"/>
</dbReference>
<dbReference type="GeneID" id="25294271"/>
<dbReference type="InterPro" id="IPR006594">
    <property type="entry name" value="LisH"/>
</dbReference>
<dbReference type="STRING" id="1442369.A0A0D2H4H9"/>
<feature type="compositionally biased region" description="Acidic residues" evidence="1">
    <location>
        <begin position="140"/>
        <end position="151"/>
    </location>
</feature>
<dbReference type="InterPro" id="IPR007718">
    <property type="entry name" value="Srp40_C"/>
</dbReference>
<feature type="compositionally biased region" description="Low complexity" evidence="1">
    <location>
        <begin position="178"/>
        <end position="187"/>
    </location>
</feature>
<proteinExistence type="predicted"/>
<feature type="compositionally biased region" description="Basic residues" evidence="1">
    <location>
        <begin position="297"/>
        <end position="310"/>
    </location>
</feature>
<dbReference type="InterPro" id="IPR039191">
    <property type="entry name" value="Nopp140-like"/>
</dbReference>
<reference evidence="3 4" key="1">
    <citation type="submission" date="2015-01" db="EMBL/GenBank/DDBJ databases">
        <title>The Genome Sequence of Rhinocladiella mackenzie CBS 650.93.</title>
        <authorList>
            <consortium name="The Broad Institute Genomics Platform"/>
            <person name="Cuomo C."/>
            <person name="de Hoog S."/>
            <person name="Gorbushina A."/>
            <person name="Stielow B."/>
            <person name="Teixiera M."/>
            <person name="Abouelleil A."/>
            <person name="Chapman S.B."/>
            <person name="Priest M."/>
            <person name="Young S.K."/>
            <person name="Wortman J."/>
            <person name="Nusbaum C."/>
            <person name="Birren B."/>
        </authorList>
    </citation>
    <scope>NUCLEOTIDE SEQUENCE [LARGE SCALE GENOMIC DNA]</scope>
    <source>
        <strain evidence="3 4">CBS 650.93</strain>
    </source>
</reference>
<dbReference type="RefSeq" id="XP_013272464.1">
    <property type="nucleotide sequence ID" value="XM_013417010.1"/>
</dbReference>
<dbReference type="GO" id="GO:0005654">
    <property type="term" value="C:nucleoplasm"/>
    <property type="evidence" value="ECO:0007669"/>
    <property type="project" value="TreeGrafter"/>
</dbReference>